<name>E1RFI4_METP4</name>
<evidence type="ECO:0000313" key="1">
    <source>
        <dbReference type="EMBL" id="ADN36214.1"/>
    </source>
</evidence>
<dbReference type="GeneID" id="9743925"/>
<dbReference type="AlphaFoldDB" id="E1RFI4"/>
<dbReference type="EMBL" id="CP002117">
    <property type="protein sequence ID" value="ADN36214.1"/>
    <property type="molecule type" value="Genomic_DNA"/>
</dbReference>
<sequence length="386" mass="42257">MSMETDYLKLVKHAAGDEGWADDMNNNLDEIDSRFDNVNSNLASIDAQFDDINSNLANFDAQFDDINNYLTNIDTGFNWQSYSSNPIINGDFRIWKRGTSGFGSEYNADRWLSLANSGSMTAERVAFTPGQTNVPGEPEAYLNHNITVAGDILCAQLIEDVRTYANQVLSFDFWTYVDSPTSIEKITIGQNFGTGGSEPVYTQAILDEPNLKAGWNNITGYCSVPSIAGKTIGTNSYLLFRADVAETYTGNWGISQVNINPGSTSYPFKPRQIALEEQLCQRYYQKILSNELDTYFSSGVSYSSTLCVFPIVYSIPMRAAPTVICNGPFALVAGTVVKGVSSILVEHINEWSCGLAITASNLSGGQGAVLRGGFGESYISFNAELY</sequence>
<proteinExistence type="predicted"/>
<dbReference type="RefSeq" id="WP_013329391.1">
    <property type="nucleotide sequence ID" value="NC_014507.1"/>
</dbReference>
<gene>
    <name evidence="1" type="ordered locus">Mpet_1455</name>
</gene>
<dbReference type="HOGENOM" id="CLU_714988_0_0_2"/>
<dbReference type="Proteomes" id="UP000006565">
    <property type="component" value="Chromosome"/>
</dbReference>
<keyword evidence="2" id="KW-1185">Reference proteome</keyword>
<organism evidence="1 2">
    <name type="scientific">Methanolacinia petrolearia (strain DSM 11571 / OCM 486 / SEBR 4847)</name>
    <name type="common">Methanoplanus petrolearius</name>
    <dbReference type="NCBI Taxonomy" id="679926"/>
    <lineage>
        <taxon>Archaea</taxon>
        <taxon>Methanobacteriati</taxon>
        <taxon>Methanobacteriota</taxon>
        <taxon>Stenosarchaea group</taxon>
        <taxon>Methanomicrobia</taxon>
        <taxon>Methanomicrobiales</taxon>
        <taxon>Methanomicrobiaceae</taxon>
        <taxon>Methanolacinia</taxon>
    </lineage>
</organism>
<dbReference type="STRING" id="679926.Mpet_1455"/>
<reference evidence="1 2" key="1">
    <citation type="journal article" date="2010" name="Stand. Genomic Sci.">
        <title>Complete genome sequence of Methanoplanus petrolearius type strain (SEBR 4847).</title>
        <authorList>
            <person name="Brambilla E."/>
            <person name="Djao O.D."/>
            <person name="Daligault H."/>
            <person name="Lapidus A."/>
            <person name="Lucas S."/>
            <person name="Hammon N."/>
            <person name="Nolan M."/>
            <person name="Tice H."/>
            <person name="Cheng J.F."/>
            <person name="Han C."/>
            <person name="Tapia R."/>
            <person name="Goodwin L."/>
            <person name="Pitluck S."/>
            <person name="Liolios K."/>
            <person name="Ivanova N."/>
            <person name="Mavromatis K."/>
            <person name="Mikhailova N."/>
            <person name="Pati A."/>
            <person name="Chen A."/>
            <person name="Palaniappan K."/>
            <person name="Land M."/>
            <person name="Hauser L."/>
            <person name="Chang Y.J."/>
            <person name="Jeffries C.D."/>
            <person name="Rohde M."/>
            <person name="Spring S."/>
            <person name="Sikorski J."/>
            <person name="Goker M."/>
            <person name="Woyke T."/>
            <person name="Bristow J."/>
            <person name="Eisen J.A."/>
            <person name="Markowitz V."/>
            <person name="Hugenholtz P."/>
            <person name="Kyrpides N.C."/>
            <person name="Klenk H.P."/>
        </authorList>
    </citation>
    <scope>NUCLEOTIDE SEQUENCE [LARGE SCALE GENOMIC DNA]</scope>
    <source>
        <strain evidence="2">DSM 11571 / OCM 486 / SEBR 4847</strain>
    </source>
</reference>
<dbReference type="eggNOG" id="arCOG03876">
    <property type="taxonomic scope" value="Archaea"/>
</dbReference>
<accession>E1RFI4</accession>
<dbReference type="OrthoDB" id="385754at2157"/>
<protein>
    <submittedName>
        <fullName evidence="1">Uncharacterized protein</fullName>
    </submittedName>
</protein>
<evidence type="ECO:0000313" key="2">
    <source>
        <dbReference type="Proteomes" id="UP000006565"/>
    </source>
</evidence>
<dbReference type="KEGG" id="mpi:Mpet_1455"/>